<dbReference type="Proteomes" id="UP000184148">
    <property type="component" value="Unassembled WGS sequence"/>
</dbReference>
<evidence type="ECO:0000256" key="4">
    <source>
        <dbReference type="SAM" id="Coils"/>
    </source>
</evidence>
<evidence type="ECO:0000259" key="5">
    <source>
        <dbReference type="PROSITE" id="PS50109"/>
    </source>
</evidence>
<sequence length="388" mass="43383">MSNMLLFENTYTHFAPAERLALDRVLAQSQAVAKFHDLHNVFNAFPNVIMILNEYRQVVYGNQALLDLLNIHDTSQILGARPGEVLNCIHARKNEPGCGTSENCSTCGAALAILTSQSGKEAARECRLIVKKGDEYVSLDLLFSAKPFELAGQHFTIVFVTDISHEKRRRALERIFFHDILNTAGSLRGVVELLGHTKDPAKVKELLQDLEEVSASLIEEILEQRDLVSAENNELRVNREPVESGELLNYIIHQLSNHPAARGIFLKVDEATENVSFVTDPVLLKRVLGNMVKNALEASKTGDTVTLGVMKKERRVQFWVNNPLAMSREVQLQVFQRSFSTKGSGRGLGTYSMKLLTERYLKGTISFVVNEEKGTTFIASYPLHLSDE</sequence>
<dbReference type="EMBL" id="FQUY01000016">
    <property type="protein sequence ID" value="SHF25786.1"/>
    <property type="molecule type" value="Genomic_DNA"/>
</dbReference>
<name>A0A1M5A6W6_9FIRM</name>
<dbReference type="Pfam" id="PF02518">
    <property type="entry name" value="HATPase_c"/>
    <property type="match status" value="1"/>
</dbReference>
<reference evidence="7" key="1">
    <citation type="submission" date="2016-11" db="EMBL/GenBank/DDBJ databases">
        <authorList>
            <person name="Varghese N."/>
            <person name="Submissions S."/>
        </authorList>
    </citation>
    <scope>NUCLEOTIDE SEQUENCE [LARGE SCALE GENOMIC DNA]</scope>
    <source>
        <strain evidence="7">DSM 12395</strain>
    </source>
</reference>
<dbReference type="InterPro" id="IPR003594">
    <property type="entry name" value="HATPase_dom"/>
</dbReference>
<dbReference type="AlphaFoldDB" id="A0A1M5A6W6"/>
<dbReference type="GO" id="GO:0000155">
    <property type="term" value="F:phosphorelay sensor kinase activity"/>
    <property type="evidence" value="ECO:0007669"/>
    <property type="project" value="TreeGrafter"/>
</dbReference>
<protein>
    <submittedName>
        <fullName evidence="6">Histidine kinase-, DNA gyrase B-, and HSP90-like ATPase</fullName>
    </submittedName>
</protein>
<dbReference type="Gene3D" id="3.30.565.10">
    <property type="entry name" value="Histidine kinase-like ATPase, C-terminal domain"/>
    <property type="match status" value="1"/>
</dbReference>
<evidence type="ECO:0000256" key="3">
    <source>
        <dbReference type="ARBA" id="ARBA00023012"/>
    </source>
</evidence>
<dbReference type="Pfam" id="PF13188">
    <property type="entry name" value="PAS_8"/>
    <property type="match status" value="1"/>
</dbReference>
<dbReference type="InterPro" id="IPR005467">
    <property type="entry name" value="His_kinase_dom"/>
</dbReference>
<dbReference type="OrthoDB" id="9792686at2"/>
<dbReference type="CDD" id="cd00075">
    <property type="entry name" value="HATPase"/>
    <property type="match status" value="1"/>
</dbReference>
<dbReference type="InterPro" id="IPR036890">
    <property type="entry name" value="HATPase_C_sf"/>
</dbReference>
<keyword evidence="7" id="KW-1185">Reference proteome</keyword>
<dbReference type="InterPro" id="IPR000014">
    <property type="entry name" value="PAS"/>
</dbReference>
<evidence type="ECO:0000313" key="7">
    <source>
        <dbReference type="Proteomes" id="UP000184148"/>
    </source>
</evidence>
<dbReference type="Gene3D" id="3.30.450.20">
    <property type="entry name" value="PAS domain"/>
    <property type="match status" value="1"/>
</dbReference>
<evidence type="ECO:0000256" key="2">
    <source>
        <dbReference type="ARBA" id="ARBA00022777"/>
    </source>
</evidence>
<feature type="coiled-coil region" evidence="4">
    <location>
        <begin position="207"/>
        <end position="238"/>
    </location>
</feature>
<dbReference type="PROSITE" id="PS50109">
    <property type="entry name" value="HIS_KIN"/>
    <property type="match status" value="1"/>
</dbReference>
<accession>A0A1M5A6W6</accession>
<dbReference type="PANTHER" id="PTHR43547">
    <property type="entry name" value="TWO-COMPONENT HISTIDINE KINASE"/>
    <property type="match status" value="1"/>
</dbReference>
<organism evidence="6 7">
    <name type="scientific">Desulforamulus putei DSM 12395</name>
    <dbReference type="NCBI Taxonomy" id="1121429"/>
    <lineage>
        <taxon>Bacteria</taxon>
        <taxon>Bacillati</taxon>
        <taxon>Bacillota</taxon>
        <taxon>Clostridia</taxon>
        <taxon>Eubacteriales</taxon>
        <taxon>Peptococcaceae</taxon>
        <taxon>Desulforamulus</taxon>
    </lineage>
</organism>
<evidence type="ECO:0000313" key="6">
    <source>
        <dbReference type="EMBL" id="SHF25786.1"/>
    </source>
</evidence>
<dbReference type="RefSeq" id="WP_073239426.1">
    <property type="nucleotide sequence ID" value="NZ_FQUY01000016.1"/>
</dbReference>
<dbReference type="PANTHER" id="PTHR43547:SF2">
    <property type="entry name" value="HYBRID SIGNAL TRANSDUCTION HISTIDINE KINASE C"/>
    <property type="match status" value="1"/>
</dbReference>
<keyword evidence="1" id="KW-0597">Phosphoprotein</keyword>
<keyword evidence="3" id="KW-0902">Two-component regulatory system</keyword>
<feature type="domain" description="Histidine kinase" evidence="5">
    <location>
        <begin position="175"/>
        <end position="385"/>
    </location>
</feature>
<keyword evidence="2 6" id="KW-0808">Transferase</keyword>
<keyword evidence="4" id="KW-0175">Coiled coil</keyword>
<dbReference type="SUPFAM" id="SSF55874">
    <property type="entry name" value="ATPase domain of HSP90 chaperone/DNA topoisomerase II/histidine kinase"/>
    <property type="match status" value="1"/>
</dbReference>
<evidence type="ECO:0000256" key="1">
    <source>
        <dbReference type="ARBA" id="ARBA00022553"/>
    </source>
</evidence>
<proteinExistence type="predicted"/>
<keyword evidence="2 6" id="KW-0418">Kinase</keyword>
<dbReference type="SMART" id="SM00387">
    <property type="entry name" value="HATPase_c"/>
    <property type="match status" value="1"/>
</dbReference>
<gene>
    <name evidence="6" type="ORF">SAMN02745133_02187</name>
</gene>
<dbReference type="STRING" id="1121429.SAMN02745133_02187"/>